<keyword evidence="3" id="KW-1185">Reference proteome</keyword>
<dbReference type="Proteomes" id="UP001346869">
    <property type="component" value="Unassembled WGS sequence"/>
</dbReference>
<dbReference type="AlphaFoldDB" id="A0AAN7XPG0"/>
<organism evidence="2 3">
    <name type="scientific">Eleginops maclovinus</name>
    <name type="common">Patagonian blennie</name>
    <name type="synonym">Eleginus maclovinus</name>
    <dbReference type="NCBI Taxonomy" id="56733"/>
    <lineage>
        <taxon>Eukaryota</taxon>
        <taxon>Metazoa</taxon>
        <taxon>Chordata</taxon>
        <taxon>Craniata</taxon>
        <taxon>Vertebrata</taxon>
        <taxon>Euteleostomi</taxon>
        <taxon>Actinopterygii</taxon>
        <taxon>Neopterygii</taxon>
        <taxon>Teleostei</taxon>
        <taxon>Neoteleostei</taxon>
        <taxon>Acanthomorphata</taxon>
        <taxon>Eupercaria</taxon>
        <taxon>Perciformes</taxon>
        <taxon>Notothenioidei</taxon>
        <taxon>Eleginopidae</taxon>
        <taxon>Eleginops</taxon>
    </lineage>
</organism>
<dbReference type="EMBL" id="JAUZQC010000008">
    <property type="protein sequence ID" value="KAK5867333.1"/>
    <property type="molecule type" value="Genomic_DNA"/>
</dbReference>
<feature type="compositionally biased region" description="Basic and acidic residues" evidence="1">
    <location>
        <begin position="60"/>
        <end position="71"/>
    </location>
</feature>
<reference evidence="2 3" key="1">
    <citation type="journal article" date="2023" name="Genes (Basel)">
        <title>Chromosome-Level Genome Assembly and Circadian Gene Repertoire of the Patagonia Blennie Eleginops maclovinus-The Closest Ancestral Proxy of Antarctic Cryonotothenioids.</title>
        <authorList>
            <person name="Cheng C.C."/>
            <person name="Rivera-Colon A.G."/>
            <person name="Minhas B.F."/>
            <person name="Wilson L."/>
            <person name="Rayamajhi N."/>
            <person name="Vargas-Chacoff L."/>
            <person name="Catchen J.M."/>
        </authorList>
    </citation>
    <scope>NUCLEOTIDE SEQUENCE [LARGE SCALE GENOMIC DNA]</scope>
    <source>
        <strain evidence="2">JMC-PN-2008</strain>
    </source>
</reference>
<proteinExistence type="predicted"/>
<feature type="region of interest" description="Disordered" evidence="1">
    <location>
        <begin position="51"/>
        <end position="88"/>
    </location>
</feature>
<name>A0AAN7XPG0_ELEMC</name>
<evidence type="ECO:0000313" key="2">
    <source>
        <dbReference type="EMBL" id="KAK5867333.1"/>
    </source>
</evidence>
<protein>
    <submittedName>
        <fullName evidence="2">Uncharacterized protein</fullName>
    </submittedName>
</protein>
<reference evidence="2 3" key="2">
    <citation type="journal article" date="2023" name="Mol. Biol. Evol.">
        <title>Genomics of Secondarily Temperate Adaptation in the Only Non-Antarctic Icefish.</title>
        <authorList>
            <person name="Rivera-Colon A.G."/>
            <person name="Rayamajhi N."/>
            <person name="Minhas B.F."/>
            <person name="Madrigal G."/>
            <person name="Bilyk K.T."/>
            <person name="Yoon V."/>
            <person name="Hune M."/>
            <person name="Gregory S."/>
            <person name="Cheng C.H.C."/>
            <person name="Catchen J.M."/>
        </authorList>
    </citation>
    <scope>NUCLEOTIDE SEQUENCE [LARGE SCALE GENOMIC DNA]</scope>
    <source>
        <strain evidence="2">JMC-PN-2008</strain>
    </source>
</reference>
<feature type="compositionally biased region" description="Polar residues" evidence="1">
    <location>
        <begin position="7"/>
        <end position="16"/>
    </location>
</feature>
<evidence type="ECO:0000313" key="3">
    <source>
        <dbReference type="Proteomes" id="UP001346869"/>
    </source>
</evidence>
<accession>A0AAN7XPG0</accession>
<gene>
    <name evidence="2" type="ORF">PBY51_011836</name>
</gene>
<comment type="caution">
    <text evidence="2">The sequence shown here is derived from an EMBL/GenBank/DDBJ whole genome shotgun (WGS) entry which is preliminary data.</text>
</comment>
<feature type="region of interest" description="Disordered" evidence="1">
    <location>
        <begin position="1"/>
        <end position="31"/>
    </location>
</feature>
<evidence type="ECO:0000256" key="1">
    <source>
        <dbReference type="SAM" id="MobiDB-lite"/>
    </source>
</evidence>
<sequence length="88" mass="10238">MHFKHLGTSTAPTQAQDHQHGSGQPLPTPRNINCRVLKNFRMMLKLTNRTRQLFQPTHAQDQHGSERESRLRRSRKHFVHLETSTAES</sequence>